<sequence>MGEVLLRTVRASAGVTTYPDVTSPQIPAVYADVFGSFVRRKLVGSHSGRDHVVAAPIRAHYQRHRARNGPGSSCLLYHIEPSELSTAHTDAEGVHLSDVRWAAAVLGLWRLLQMHSDPPYAVALGRIPSRKSNGLS</sequence>
<comment type="caution">
    <text evidence="1">The sequence shown here is derived from an EMBL/GenBank/DDBJ whole genome shotgun (WGS) entry which is preliminary data.</text>
</comment>
<keyword evidence="2" id="KW-1185">Reference proteome</keyword>
<reference evidence="1 2" key="1">
    <citation type="journal article" date="2012" name="Genome Biol.">
        <title>Genome and low-iron response of an oceanic diatom adapted to chronic iron limitation.</title>
        <authorList>
            <person name="Lommer M."/>
            <person name="Specht M."/>
            <person name="Roy A.S."/>
            <person name="Kraemer L."/>
            <person name="Andreson R."/>
            <person name="Gutowska M.A."/>
            <person name="Wolf J."/>
            <person name="Bergner S.V."/>
            <person name="Schilhabel M.B."/>
            <person name="Klostermeier U.C."/>
            <person name="Beiko R.G."/>
            <person name="Rosenstiel P."/>
            <person name="Hippler M."/>
            <person name="Laroche J."/>
        </authorList>
    </citation>
    <scope>NUCLEOTIDE SEQUENCE [LARGE SCALE GENOMIC DNA]</scope>
    <source>
        <strain evidence="1 2">CCMP1005</strain>
    </source>
</reference>
<evidence type="ECO:0000313" key="2">
    <source>
        <dbReference type="Proteomes" id="UP000266841"/>
    </source>
</evidence>
<protein>
    <submittedName>
        <fullName evidence="1">Uncharacterized protein</fullName>
    </submittedName>
</protein>
<name>K0RI52_THAOC</name>
<proteinExistence type="predicted"/>
<dbReference type="Proteomes" id="UP000266841">
    <property type="component" value="Unassembled WGS sequence"/>
</dbReference>
<dbReference type="AlphaFoldDB" id="K0RI52"/>
<gene>
    <name evidence="1" type="ORF">THAOC_27743</name>
</gene>
<evidence type="ECO:0000313" key="1">
    <source>
        <dbReference type="EMBL" id="EJK52925.1"/>
    </source>
</evidence>
<dbReference type="EMBL" id="AGNL01038953">
    <property type="protein sequence ID" value="EJK52925.1"/>
    <property type="molecule type" value="Genomic_DNA"/>
</dbReference>
<accession>K0RI52</accession>
<organism evidence="1 2">
    <name type="scientific">Thalassiosira oceanica</name>
    <name type="common">Marine diatom</name>
    <dbReference type="NCBI Taxonomy" id="159749"/>
    <lineage>
        <taxon>Eukaryota</taxon>
        <taxon>Sar</taxon>
        <taxon>Stramenopiles</taxon>
        <taxon>Ochrophyta</taxon>
        <taxon>Bacillariophyta</taxon>
        <taxon>Coscinodiscophyceae</taxon>
        <taxon>Thalassiosirophycidae</taxon>
        <taxon>Thalassiosirales</taxon>
        <taxon>Thalassiosiraceae</taxon>
        <taxon>Thalassiosira</taxon>
    </lineage>
</organism>